<evidence type="ECO:0000313" key="2">
    <source>
        <dbReference type="EMBL" id="JAA77917.1"/>
    </source>
</evidence>
<accession>S4PRK9</accession>
<evidence type="ECO:0000256" key="1">
    <source>
        <dbReference type="SAM" id="Phobius"/>
    </source>
</evidence>
<organism evidence="2">
    <name type="scientific">Pararge aegeria</name>
    <name type="common">speckled wood butterfly</name>
    <dbReference type="NCBI Taxonomy" id="116150"/>
    <lineage>
        <taxon>Eukaryota</taxon>
        <taxon>Metazoa</taxon>
        <taxon>Ecdysozoa</taxon>
        <taxon>Arthropoda</taxon>
        <taxon>Hexapoda</taxon>
        <taxon>Insecta</taxon>
        <taxon>Pterygota</taxon>
        <taxon>Neoptera</taxon>
        <taxon>Endopterygota</taxon>
        <taxon>Lepidoptera</taxon>
        <taxon>Glossata</taxon>
        <taxon>Ditrysia</taxon>
        <taxon>Papilionoidea</taxon>
        <taxon>Nymphalidae</taxon>
        <taxon>Satyrinae</taxon>
        <taxon>Satyrini</taxon>
        <taxon>Parargina</taxon>
        <taxon>Pararge</taxon>
    </lineage>
</organism>
<name>S4PRK9_9NEOP</name>
<reference evidence="2" key="1">
    <citation type="journal article" date="2013" name="BMC Genomics">
        <title>Unscrambling butterfly oogenesis.</title>
        <authorList>
            <person name="Carter J.M."/>
            <person name="Baker S.C."/>
            <person name="Pink R."/>
            <person name="Carter D.R."/>
            <person name="Collins A."/>
            <person name="Tomlin J."/>
            <person name="Gibbs M."/>
            <person name="Breuker C.J."/>
        </authorList>
    </citation>
    <scope>NUCLEOTIDE SEQUENCE</scope>
    <source>
        <tissue evidence="2">Ovary</tissue>
    </source>
</reference>
<dbReference type="AlphaFoldDB" id="S4PRK9"/>
<keyword evidence="1" id="KW-0472">Membrane</keyword>
<feature type="transmembrane region" description="Helical" evidence="1">
    <location>
        <begin position="46"/>
        <end position="66"/>
    </location>
</feature>
<dbReference type="EMBL" id="GAIX01014643">
    <property type="protein sequence ID" value="JAA77917.1"/>
    <property type="molecule type" value="Transcribed_RNA"/>
</dbReference>
<protein>
    <submittedName>
        <fullName evidence="2">Uncharacterized protein</fullName>
    </submittedName>
</protein>
<proteinExistence type="predicted"/>
<keyword evidence="1" id="KW-1133">Transmembrane helix</keyword>
<reference evidence="2" key="2">
    <citation type="submission" date="2013-05" db="EMBL/GenBank/DDBJ databases">
        <authorList>
            <person name="Carter J.-M."/>
            <person name="Baker S.C."/>
            <person name="Pink R."/>
            <person name="Carter D.R.F."/>
            <person name="Collins A."/>
            <person name="Tomlin J."/>
            <person name="Gibbs M."/>
            <person name="Breuker C.J."/>
        </authorList>
    </citation>
    <scope>NUCLEOTIDE SEQUENCE</scope>
    <source>
        <tissue evidence="2">Ovary</tissue>
    </source>
</reference>
<keyword evidence="1" id="KW-0812">Transmembrane</keyword>
<feature type="non-terminal residue" evidence="2">
    <location>
        <position position="1"/>
    </location>
</feature>
<feature type="transmembrane region" description="Helical" evidence="1">
    <location>
        <begin position="6"/>
        <end position="25"/>
    </location>
</feature>
<sequence length="67" mass="7697">NLPTILYLVLLGPTLKQVTLGLFYFDCIPRESEFSFASEQISYTGYSSEMPGPIIIIISYFFLIVYY</sequence>